<organism evidence="2 3">
    <name type="scientific">Mycena citricolor</name>
    <dbReference type="NCBI Taxonomy" id="2018698"/>
    <lineage>
        <taxon>Eukaryota</taxon>
        <taxon>Fungi</taxon>
        <taxon>Dikarya</taxon>
        <taxon>Basidiomycota</taxon>
        <taxon>Agaricomycotina</taxon>
        <taxon>Agaricomycetes</taxon>
        <taxon>Agaricomycetidae</taxon>
        <taxon>Agaricales</taxon>
        <taxon>Marasmiineae</taxon>
        <taxon>Mycenaceae</taxon>
        <taxon>Mycena</taxon>
    </lineage>
</organism>
<evidence type="ECO:0000313" key="3">
    <source>
        <dbReference type="Proteomes" id="UP001295794"/>
    </source>
</evidence>
<gene>
    <name evidence="2" type="ORF">MYCIT1_LOCUS13784</name>
</gene>
<dbReference type="InterPro" id="IPR013950">
    <property type="entry name" value="Mis14/Nsl1"/>
</dbReference>
<dbReference type="Pfam" id="PF08641">
    <property type="entry name" value="Mis14"/>
    <property type="match status" value="1"/>
</dbReference>
<keyword evidence="3" id="KW-1185">Reference proteome</keyword>
<sequence>SSTTHSHTLPSRSPLDATMDDDELPRISIPSMRVWLGIKAKYTRDLEAIVENLMQGRNFTPQQKEALLARAHENVESVFKIAQANIRINGRDFVTLQPHEQDAEPFDEALDRKIWTLAGSRLEWHQKIAKQRRETPLTLANALQEQIKEREQLDQEFDAEDPLQDMDVDEPSEGPKLQVDETVLGRILAVTGELDQIIPLQRERSERSRTVEAEIKALRP</sequence>
<feature type="region of interest" description="Disordered" evidence="1">
    <location>
        <begin position="1"/>
        <end position="22"/>
    </location>
</feature>
<protein>
    <submittedName>
        <fullName evidence="2">Uncharacterized protein</fullName>
    </submittedName>
</protein>
<evidence type="ECO:0000256" key="1">
    <source>
        <dbReference type="SAM" id="MobiDB-lite"/>
    </source>
</evidence>
<name>A0AAD2H610_9AGAR</name>
<reference evidence="2" key="1">
    <citation type="submission" date="2023-11" db="EMBL/GenBank/DDBJ databases">
        <authorList>
            <person name="De Vega J J."/>
            <person name="De Vega J J."/>
        </authorList>
    </citation>
    <scope>NUCLEOTIDE SEQUENCE</scope>
</reference>
<dbReference type="GO" id="GO:0000776">
    <property type="term" value="C:kinetochore"/>
    <property type="evidence" value="ECO:0007669"/>
    <property type="project" value="InterPro"/>
</dbReference>
<comment type="caution">
    <text evidence="2">The sequence shown here is derived from an EMBL/GenBank/DDBJ whole genome shotgun (WGS) entry which is preliminary data.</text>
</comment>
<feature type="non-terminal residue" evidence="2">
    <location>
        <position position="1"/>
    </location>
</feature>
<proteinExistence type="predicted"/>
<dbReference type="GO" id="GO:0000070">
    <property type="term" value="P:mitotic sister chromatid segregation"/>
    <property type="evidence" value="ECO:0007669"/>
    <property type="project" value="InterPro"/>
</dbReference>
<dbReference type="Proteomes" id="UP001295794">
    <property type="component" value="Unassembled WGS sequence"/>
</dbReference>
<feature type="compositionally biased region" description="Polar residues" evidence="1">
    <location>
        <begin position="1"/>
        <end position="11"/>
    </location>
</feature>
<dbReference type="AlphaFoldDB" id="A0AAD2H610"/>
<dbReference type="EMBL" id="CAVNYO010000154">
    <property type="protein sequence ID" value="CAK5269797.1"/>
    <property type="molecule type" value="Genomic_DNA"/>
</dbReference>
<evidence type="ECO:0000313" key="2">
    <source>
        <dbReference type="EMBL" id="CAK5269797.1"/>
    </source>
</evidence>
<accession>A0AAD2H610</accession>